<name>A0AAJ1GE49_MEDGN</name>
<dbReference type="AlphaFoldDB" id="A0AAJ1GE49"/>
<dbReference type="Proteomes" id="UP001076974">
    <property type="component" value="Unassembled WGS sequence"/>
</dbReference>
<gene>
    <name evidence="1" type="ORF">OZZ16_11670</name>
</gene>
<reference evidence="1" key="1">
    <citation type="submission" date="2022-11" db="EMBL/GenBank/DDBJ databases">
        <title>Temperate bacteriophages infecting mucin-degrading bacterium Ruminococcus gnavus from the human gut.</title>
        <authorList>
            <person name="Buttimer C."/>
        </authorList>
    </citation>
    <scope>NUCLEOTIDE SEQUENCE</scope>
    <source>
        <strain evidence="1">CCUG 52279</strain>
    </source>
</reference>
<sequence>MEKIWITKKIKGTGVKKSGNKKISKKICEKLYFSIFAANA</sequence>
<dbReference type="RefSeq" id="WP_004841271.1">
    <property type="nucleotide sequence ID" value="NZ_JAAIRQ010000036.1"/>
</dbReference>
<evidence type="ECO:0000313" key="1">
    <source>
        <dbReference type="EMBL" id="MCZ0690555.1"/>
    </source>
</evidence>
<protein>
    <submittedName>
        <fullName evidence="1">Uncharacterized protein</fullName>
    </submittedName>
</protein>
<proteinExistence type="predicted"/>
<evidence type="ECO:0000313" key="2">
    <source>
        <dbReference type="Proteomes" id="UP001076974"/>
    </source>
</evidence>
<dbReference type="EMBL" id="JAPRBD010000016">
    <property type="protein sequence ID" value="MCZ0690555.1"/>
    <property type="molecule type" value="Genomic_DNA"/>
</dbReference>
<organism evidence="1 2">
    <name type="scientific">Mediterraneibacter gnavus</name>
    <name type="common">Ruminococcus gnavus</name>
    <dbReference type="NCBI Taxonomy" id="33038"/>
    <lineage>
        <taxon>Bacteria</taxon>
        <taxon>Bacillati</taxon>
        <taxon>Bacillota</taxon>
        <taxon>Clostridia</taxon>
        <taxon>Lachnospirales</taxon>
        <taxon>Lachnospiraceae</taxon>
        <taxon>Mediterraneibacter</taxon>
    </lineage>
</organism>
<comment type="caution">
    <text evidence="1">The sequence shown here is derived from an EMBL/GenBank/DDBJ whole genome shotgun (WGS) entry which is preliminary data.</text>
</comment>
<accession>A0AAJ1GE49</accession>